<reference evidence="1 2" key="1">
    <citation type="submission" date="2019-03" db="EMBL/GenBank/DDBJ databases">
        <title>Single cell metagenomics reveals metabolic interactions within the superorganism composed of flagellate Streblomastix strix and complex community of Bacteroidetes bacteria on its surface.</title>
        <authorList>
            <person name="Treitli S.C."/>
            <person name="Kolisko M."/>
            <person name="Husnik F."/>
            <person name="Keeling P."/>
            <person name="Hampl V."/>
        </authorList>
    </citation>
    <scope>NUCLEOTIDE SEQUENCE [LARGE SCALE GENOMIC DNA]</scope>
    <source>
        <strain evidence="1">ST1C</strain>
    </source>
</reference>
<dbReference type="Proteomes" id="UP000324800">
    <property type="component" value="Unassembled WGS sequence"/>
</dbReference>
<evidence type="ECO:0000313" key="1">
    <source>
        <dbReference type="EMBL" id="KAA6382490.1"/>
    </source>
</evidence>
<feature type="non-terminal residue" evidence="1">
    <location>
        <position position="1"/>
    </location>
</feature>
<protein>
    <submittedName>
        <fullName evidence="1">Uncharacterized protein</fullName>
    </submittedName>
</protein>
<evidence type="ECO:0000313" key="2">
    <source>
        <dbReference type="Proteomes" id="UP000324800"/>
    </source>
</evidence>
<sequence length="15" mass="1554">GSEEAVIVNGSEAEY</sequence>
<dbReference type="EMBL" id="SNRW01006756">
    <property type="protein sequence ID" value="KAA6382490.1"/>
    <property type="molecule type" value="Genomic_DNA"/>
</dbReference>
<name>A0A5J4VJ28_9EUKA</name>
<accession>A0A5J4VJ28</accession>
<gene>
    <name evidence="1" type="ORF">EZS28_021981</name>
</gene>
<proteinExistence type="predicted"/>
<organism evidence="1 2">
    <name type="scientific">Streblomastix strix</name>
    <dbReference type="NCBI Taxonomy" id="222440"/>
    <lineage>
        <taxon>Eukaryota</taxon>
        <taxon>Metamonada</taxon>
        <taxon>Preaxostyla</taxon>
        <taxon>Oxymonadida</taxon>
        <taxon>Streblomastigidae</taxon>
        <taxon>Streblomastix</taxon>
    </lineage>
</organism>
<comment type="caution">
    <text evidence="1">The sequence shown here is derived from an EMBL/GenBank/DDBJ whole genome shotgun (WGS) entry which is preliminary data.</text>
</comment>